<keyword evidence="3" id="KW-1185">Reference proteome</keyword>
<evidence type="ECO:0000256" key="1">
    <source>
        <dbReference type="SAM" id="SignalP"/>
    </source>
</evidence>
<dbReference type="AlphaFoldDB" id="A0A5J5GNJ4"/>
<feature type="signal peptide" evidence="1">
    <location>
        <begin position="1"/>
        <end position="21"/>
    </location>
</feature>
<gene>
    <name evidence="2" type="ORF">F3S47_01235</name>
</gene>
<organism evidence="2 3">
    <name type="scientific">Histidinibacterium aquaticum</name>
    <dbReference type="NCBI Taxonomy" id="2613962"/>
    <lineage>
        <taxon>Bacteria</taxon>
        <taxon>Pseudomonadati</taxon>
        <taxon>Pseudomonadota</taxon>
        <taxon>Alphaproteobacteria</taxon>
        <taxon>Rhodobacterales</taxon>
        <taxon>Paracoccaceae</taxon>
        <taxon>Histidinibacterium</taxon>
    </lineage>
</organism>
<proteinExistence type="predicted"/>
<dbReference type="EMBL" id="VYQE01000001">
    <property type="protein sequence ID" value="KAA9009921.1"/>
    <property type="molecule type" value="Genomic_DNA"/>
</dbReference>
<dbReference type="PROSITE" id="PS51257">
    <property type="entry name" value="PROKAR_LIPOPROTEIN"/>
    <property type="match status" value="1"/>
</dbReference>
<sequence>MQKLIKPAVIAVFGITASACAYNPNTTTGADCAAIGAATGAASGLLSGGDNRVTAGRALAGGAAGAVANSAGVC</sequence>
<dbReference type="Proteomes" id="UP000326554">
    <property type="component" value="Unassembled WGS sequence"/>
</dbReference>
<accession>A0A5J5GNJ4</accession>
<name>A0A5J5GNJ4_9RHOB</name>
<protein>
    <recommendedName>
        <fullName evidence="4">17 kDa surface antigen</fullName>
    </recommendedName>
</protein>
<feature type="chain" id="PRO_5023869405" description="17 kDa surface antigen" evidence="1">
    <location>
        <begin position="22"/>
        <end position="74"/>
    </location>
</feature>
<comment type="caution">
    <text evidence="2">The sequence shown here is derived from an EMBL/GenBank/DDBJ whole genome shotgun (WGS) entry which is preliminary data.</text>
</comment>
<evidence type="ECO:0008006" key="4">
    <source>
        <dbReference type="Google" id="ProtNLM"/>
    </source>
</evidence>
<dbReference type="RefSeq" id="WP_150443406.1">
    <property type="nucleotide sequence ID" value="NZ_VYQE01000001.1"/>
</dbReference>
<evidence type="ECO:0000313" key="3">
    <source>
        <dbReference type="Proteomes" id="UP000326554"/>
    </source>
</evidence>
<evidence type="ECO:0000313" key="2">
    <source>
        <dbReference type="EMBL" id="KAA9009921.1"/>
    </source>
</evidence>
<reference evidence="2 3" key="1">
    <citation type="submission" date="2019-09" db="EMBL/GenBank/DDBJ databases">
        <authorList>
            <person name="Park J.-S."/>
            <person name="Choi H.-J."/>
        </authorList>
    </citation>
    <scope>NUCLEOTIDE SEQUENCE [LARGE SCALE GENOMIC DNA]</scope>
    <source>
        <strain evidence="2 3">176SS1-4</strain>
    </source>
</reference>
<keyword evidence="1" id="KW-0732">Signal</keyword>